<dbReference type="AlphaFoldDB" id="A0A2H3CDK9"/>
<dbReference type="OrthoDB" id="2961186at2759"/>
<evidence type="ECO:0000313" key="1">
    <source>
        <dbReference type="EMBL" id="PBK81145.1"/>
    </source>
</evidence>
<dbReference type="Proteomes" id="UP000217790">
    <property type="component" value="Unassembled WGS sequence"/>
</dbReference>
<protein>
    <submittedName>
        <fullName evidence="1">Uncharacterized protein</fullName>
    </submittedName>
</protein>
<dbReference type="EMBL" id="KZ293734">
    <property type="protein sequence ID" value="PBK81145.1"/>
    <property type="molecule type" value="Genomic_DNA"/>
</dbReference>
<proteinExistence type="predicted"/>
<dbReference type="Pfam" id="PF14223">
    <property type="entry name" value="Retrotran_gag_2"/>
    <property type="match status" value="1"/>
</dbReference>
<sequence>MALNKWKKWEREAHHYLAQKLEDSTLTELLQLATVSQMWATLSSKYTALSSYIIADMQHQFDSLKCADNGNICTHLNTL</sequence>
<name>A0A2H3CDK9_ARMGA</name>
<accession>A0A2H3CDK9</accession>
<reference evidence="2" key="1">
    <citation type="journal article" date="2017" name="Nat. Ecol. Evol.">
        <title>Genome expansion and lineage-specific genetic innovations in the forest pathogenic fungi Armillaria.</title>
        <authorList>
            <person name="Sipos G."/>
            <person name="Prasanna A.N."/>
            <person name="Walter M.C."/>
            <person name="O'Connor E."/>
            <person name="Balint B."/>
            <person name="Krizsan K."/>
            <person name="Kiss B."/>
            <person name="Hess J."/>
            <person name="Varga T."/>
            <person name="Slot J."/>
            <person name="Riley R."/>
            <person name="Boka B."/>
            <person name="Rigling D."/>
            <person name="Barry K."/>
            <person name="Lee J."/>
            <person name="Mihaltcheva S."/>
            <person name="LaButti K."/>
            <person name="Lipzen A."/>
            <person name="Waldron R."/>
            <person name="Moloney N.M."/>
            <person name="Sperisen C."/>
            <person name="Kredics L."/>
            <person name="Vagvoelgyi C."/>
            <person name="Patrignani A."/>
            <person name="Fitzpatrick D."/>
            <person name="Nagy I."/>
            <person name="Doyle S."/>
            <person name="Anderson J.B."/>
            <person name="Grigoriev I.V."/>
            <person name="Gueldener U."/>
            <person name="Muensterkoetter M."/>
            <person name="Nagy L.G."/>
        </authorList>
    </citation>
    <scope>NUCLEOTIDE SEQUENCE [LARGE SCALE GENOMIC DNA]</scope>
    <source>
        <strain evidence="2">Ar21-2</strain>
    </source>
</reference>
<dbReference type="InParanoid" id="A0A2H3CDK9"/>
<organism evidence="1 2">
    <name type="scientific">Armillaria gallica</name>
    <name type="common">Bulbous honey fungus</name>
    <name type="synonym">Armillaria bulbosa</name>
    <dbReference type="NCBI Taxonomy" id="47427"/>
    <lineage>
        <taxon>Eukaryota</taxon>
        <taxon>Fungi</taxon>
        <taxon>Dikarya</taxon>
        <taxon>Basidiomycota</taxon>
        <taxon>Agaricomycotina</taxon>
        <taxon>Agaricomycetes</taxon>
        <taxon>Agaricomycetidae</taxon>
        <taxon>Agaricales</taxon>
        <taxon>Marasmiineae</taxon>
        <taxon>Physalacriaceae</taxon>
        <taxon>Armillaria</taxon>
    </lineage>
</organism>
<gene>
    <name evidence="1" type="ORF">ARMGADRAFT_948696</name>
</gene>
<keyword evidence="2" id="KW-1185">Reference proteome</keyword>
<evidence type="ECO:0000313" key="2">
    <source>
        <dbReference type="Proteomes" id="UP000217790"/>
    </source>
</evidence>